<proteinExistence type="predicted"/>
<organism evidence="2">
    <name type="scientific">Mesorhizobium sp. WSM2240</name>
    <dbReference type="NCBI Taxonomy" id="3228851"/>
    <lineage>
        <taxon>Bacteria</taxon>
        <taxon>Pseudomonadati</taxon>
        <taxon>Pseudomonadota</taxon>
        <taxon>Alphaproteobacteria</taxon>
        <taxon>Hyphomicrobiales</taxon>
        <taxon>Phyllobacteriaceae</taxon>
        <taxon>Mesorhizobium</taxon>
    </lineage>
</organism>
<dbReference type="GO" id="GO:0052621">
    <property type="term" value="F:diguanylate cyclase activity"/>
    <property type="evidence" value="ECO:0007669"/>
    <property type="project" value="UniProtKB-EC"/>
</dbReference>
<dbReference type="AlphaFoldDB" id="A0AAU8CYU5"/>
<dbReference type="Pfam" id="PF00990">
    <property type="entry name" value="GGDEF"/>
    <property type="match status" value="1"/>
</dbReference>
<gene>
    <name evidence="2" type="ORF">ABVK50_02750</name>
</gene>
<dbReference type="EC" id="2.7.7.65" evidence="2"/>
<dbReference type="Gene3D" id="3.30.70.270">
    <property type="match status" value="1"/>
</dbReference>
<dbReference type="InterPro" id="IPR052155">
    <property type="entry name" value="Biofilm_reg_signaling"/>
</dbReference>
<keyword evidence="2" id="KW-0808">Transferase</keyword>
<accession>A0AAU8CYU5</accession>
<evidence type="ECO:0000259" key="1">
    <source>
        <dbReference type="PROSITE" id="PS50887"/>
    </source>
</evidence>
<dbReference type="InterPro" id="IPR029787">
    <property type="entry name" value="Nucleotide_cyclase"/>
</dbReference>
<dbReference type="RefSeq" id="WP_353647036.1">
    <property type="nucleotide sequence ID" value="NZ_CP159253.1"/>
</dbReference>
<keyword evidence="2" id="KW-0548">Nucleotidyltransferase</keyword>
<name>A0AAU8CYU5_9HYPH</name>
<evidence type="ECO:0000313" key="2">
    <source>
        <dbReference type="EMBL" id="XCG51507.1"/>
    </source>
</evidence>
<sequence length="69" mass="7569">MPTASSSNRAFTDHLTKLPNSLALSDALEQRLRQQAEGFAVHFADVDRFKQVNDAVLKAIAERLGSALE</sequence>
<dbReference type="PANTHER" id="PTHR44757:SF2">
    <property type="entry name" value="BIOFILM ARCHITECTURE MAINTENANCE PROTEIN MBAA"/>
    <property type="match status" value="1"/>
</dbReference>
<dbReference type="SUPFAM" id="SSF55073">
    <property type="entry name" value="Nucleotide cyclase"/>
    <property type="match status" value="1"/>
</dbReference>
<protein>
    <submittedName>
        <fullName evidence="2">Diguanylate cyclase</fullName>
        <ecNumber evidence="2">2.7.7.65</ecNumber>
    </submittedName>
</protein>
<feature type="domain" description="GGDEF" evidence="1">
    <location>
        <begin position="37"/>
        <end position="69"/>
    </location>
</feature>
<dbReference type="PROSITE" id="PS50887">
    <property type="entry name" value="GGDEF"/>
    <property type="match status" value="1"/>
</dbReference>
<dbReference type="PANTHER" id="PTHR44757">
    <property type="entry name" value="DIGUANYLATE CYCLASE DGCP"/>
    <property type="match status" value="1"/>
</dbReference>
<dbReference type="InterPro" id="IPR043128">
    <property type="entry name" value="Rev_trsase/Diguanyl_cyclase"/>
</dbReference>
<reference evidence="2" key="1">
    <citation type="submission" date="2024-06" db="EMBL/GenBank/DDBJ databases">
        <title>Mesorhizobium karijinii sp. nov., a symbiont of the iconic Swainsona formosa from arid Australia.</title>
        <authorList>
            <person name="Hill Y.J."/>
            <person name="Watkin E.L.J."/>
            <person name="O'Hara G.W."/>
            <person name="Terpolilli J."/>
            <person name="Tye M.L."/>
            <person name="Kohlmeier M.G."/>
        </authorList>
    </citation>
    <scope>NUCLEOTIDE SEQUENCE</scope>
    <source>
        <strain evidence="2">WSM2240</strain>
    </source>
</reference>
<dbReference type="InterPro" id="IPR000160">
    <property type="entry name" value="GGDEF_dom"/>
</dbReference>
<dbReference type="EMBL" id="CP159253">
    <property type="protein sequence ID" value="XCG51507.1"/>
    <property type="molecule type" value="Genomic_DNA"/>
</dbReference>